<organism evidence="2 3">
    <name type="scientific">Thioclava dalianensis</name>
    <dbReference type="NCBI Taxonomy" id="1185766"/>
    <lineage>
        <taxon>Bacteria</taxon>
        <taxon>Pseudomonadati</taxon>
        <taxon>Pseudomonadota</taxon>
        <taxon>Alphaproteobacteria</taxon>
        <taxon>Rhodobacterales</taxon>
        <taxon>Paracoccaceae</taxon>
        <taxon>Thioclava</taxon>
    </lineage>
</organism>
<reference evidence="2 3" key="1">
    <citation type="submission" date="2014-03" db="EMBL/GenBank/DDBJ databases">
        <title>The draft genome sequence of Thioclava dalianensis DLFJ1-1.</title>
        <authorList>
            <person name="Lai Q."/>
            <person name="Shao Z."/>
        </authorList>
    </citation>
    <scope>NUCLEOTIDE SEQUENCE [LARGE SCALE GENOMIC DNA]</scope>
    <source>
        <strain evidence="2 3">DLFJ1-1</strain>
    </source>
</reference>
<dbReference type="RefSeq" id="WP_038062132.1">
    <property type="nucleotide sequence ID" value="NZ_FOVB01000001.1"/>
</dbReference>
<comment type="caution">
    <text evidence="2">The sequence shown here is derived from an EMBL/GenBank/DDBJ whole genome shotgun (WGS) entry which is preliminary data.</text>
</comment>
<dbReference type="STRING" id="1185766.SAMN05216224_101365"/>
<dbReference type="EMBL" id="JHEH01000002">
    <property type="protein sequence ID" value="KEP71464.1"/>
    <property type="molecule type" value="Genomic_DNA"/>
</dbReference>
<proteinExistence type="predicted"/>
<evidence type="ECO:0008006" key="4">
    <source>
        <dbReference type="Google" id="ProtNLM"/>
    </source>
</evidence>
<dbReference type="Proteomes" id="UP000027725">
    <property type="component" value="Unassembled WGS sequence"/>
</dbReference>
<gene>
    <name evidence="2" type="ORF">DL1_07590</name>
</gene>
<dbReference type="AlphaFoldDB" id="A0A074TII9"/>
<evidence type="ECO:0000256" key="1">
    <source>
        <dbReference type="SAM" id="Phobius"/>
    </source>
</evidence>
<evidence type="ECO:0000313" key="3">
    <source>
        <dbReference type="Proteomes" id="UP000027725"/>
    </source>
</evidence>
<evidence type="ECO:0000313" key="2">
    <source>
        <dbReference type="EMBL" id="KEP71464.1"/>
    </source>
</evidence>
<name>A0A074TII9_9RHOB</name>
<sequence>MIMAKFPEMARSGQFLRRMRLFRRDETGSVAIEGVFGSVLLIAWLLVSFQVYDAFKLRSAATRATFTVADMLSRTREEIGPKYVAGMEKVFAFLTRANKPNQTWLRVTLFKCKAEPDDDSSVTYCDGKNKKFTLDTGKDGKIASYVYPPSAAQPYTQAGLNAEADRIPIMAIGDMAVLTETVYHFNPFLDIGDRGLSFDNGKTWTQIGLKTGLPFSTFVVTRPREPRIVWNADK</sequence>
<keyword evidence="1" id="KW-1133">Transmembrane helix</keyword>
<dbReference type="eggNOG" id="COG4961">
    <property type="taxonomic scope" value="Bacteria"/>
</dbReference>
<accession>A0A074TII9</accession>
<keyword evidence="1" id="KW-0812">Transmembrane</keyword>
<keyword evidence="1" id="KW-0472">Membrane</keyword>
<protein>
    <recommendedName>
        <fullName evidence="4">Pilus assembly protein</fullName>
    </recommendedName>
</protein>
<keyword evidence="3" id="KW-1185">Reference proteome</keyword>
<feature type="transmembrane region" description="Helical" evidence="1">
    <location>
        <begin position="27"/>
        <end position="47"/>
    </location>
</feature>